<dbReference type="GO" id="GO:0030288">
    <property type="term" value="C:outer membrane-bounded periplasmic space"/>
    <property type="evidence" value="ECO:0007669"/>
    <property type="project" value="UniProtKB-ARBA"/>
</dbReference>
<dbReference type="PIRSF" id="PIRSF002741">
    <property type="entry name" value="MppA"/>
    <property type="match status" value="1"/>
</dbReference>
<dbReference type="FunFam" id="3.90.76.10:FF:000001">
    <property type="entry name" value="Oligopeptide ABC transporter substrate-binding protein"/>
    <property type="match status" value="1"/>
</dbReference>
<protein>
    <submittedName>
        <fullName evidence="8">Oligopeptide-binding protein oppA</fullName>
    </submittedName>
</protein>
<dbReference type="PROSITE" id="PS51257">
    <property type="entry name" value="PROKAR_LIPOPROTEIN"/>
    <property type="match status" value="1"/>
</dbReference>
<dbReference type="Gene3D" id="3.40.190.10">
    <property type="entry name" value="Periplasmic binding protein-like II"/>
    <property type="match status" value="1"/>
</dbReference>
<dbReference type="InterPro" id="IPR000914">
    <property type="entry name" value="SBP_5_dom"/>
</dbReference>
<evidence type="ECO:0000256" key="1">
    <source>
        <dbReference type="ARBA" id="ARBA00004193"/>
    </source>
</evidence>
<dbReference type="GO" id="GO:0015833">
    <property type="term" value="P:peptide transport"/>
    <property type="evidence" value="ECO:0007669"/>
    <property type="project" value="UniProtKB-KW"/>
</dbReference>
<dbReference type="SUPFAM" id="SSF53850">
    <property type="entry name" value="Periplasmic binding protein-like II"/>
    <property type="match status" value="1"/>
</dbReference>
<dbReference type="Proteomes" id="UP000004080">
    <property type="component" value="Unassembled WGS sequence"/>
</dbReference>
<sequence>MNKSKMGTLLTVGLAGSVVLSACSSGSNGSTTSDGNKKVINLIENQDIPKYDTAKADDQVSFEVSNNTHEGLYTLDSKDTPILAGAASEPEVKDGGKTWVIKLRDDAKWSNGEPVTANDYVFGWRRAMDKDTKSQYNFMFTVANILNADKILDPKDKMYNKLDQLGIKAINDKTLEIKFSKPAKSLPYLKSLLAFPTLFPQNEKFVKEKGEKFGLEPENQLYNGPYKMTKWKHGAGWTLEKNDKYWDKKNVKIDQINTIVNGASATKINLFETGKLDRTAVPAEYIDKYKTQTDKFKTIPESTVFFLRFNQTKNKALANKNIRRAIDMGWDKKQLSEKVLKDGSVPAYFLVPTKLAKGPDGKDFRDDVGNLNVGDNKKAQDFWKKGLKEIGKDKVTIELLNTDSDGAKRDSQFLKDQLEQNLPGLTVNIKQTTFKQKLEIETKMDYDMSYSGWGPDYPDPMTFLDMFVTGNPHNEMGYSNKKYDEMIKKAVAETDVKKRWKIMQDAEKLLITDDVAVGGIYQRSTGWVTNPKLTGVTKHNFGGDYSYKYWDLEK</sequence>
<organism evidence="8 9">
    <name type="scientific">Fictibacillus macauensis ZFHKF-1</name>
    <dbReference type="NCBI Taxonomy" id="1196324"/>
    <lineage>
        <taxon>Bacteria</taxon>
        <taxon>Bacillati</taxon>
        <taxon>Bacillota</taxon>
        <taxon>Bacilli</taxon>
        <taxon>Bacillales</taxon>
        <taxon>Fictibacillaceae</taxon>
        <taxon>Fictibacillus</taxon>
    </lineage>
</organism>
<proteinExistence type="inferred from homology"/>
<dbReference type="RefSeq" id="WP_007203018.1">
    <property type="nucleotide sequence ID" value="NZ_AKKV01000031.1"/>
</dbReference>
<feature type="chain" id="PRO_5039684204" evidence="6">
    <location>
        <begin position="23"/>
        <end position="554"/>
    </location>
</feature>
<dbReference type="InterPro" id="IPR030678">
    <property type="entry name" value="Peptide/Ni-bd"/>
</dbReference>
<dbReference type="PANTHER" id="PTHR30290">
    <property type="entry name" value="PERIPLASMIC BINDING COMPONENT OF ABC TRANSPORTER"/>
    <property type="match status" value="1"/>
</dbReference>
<comment type="similarity">
    <text evidence="2">Belongs to the bacterial solute-binding protein 5 family.</text>
</comment>
<dbReference type="AlphaFoldDB" id="I8UCS6"/>
<dbReference type="OrthoDB" id="9801912at2"/>
<dbReference type="Gene3D" id="3.10.105.10">
    <property type="entry name" value="Dipeptide-binding Protein, Domain 3"/>
    <property type="match status" value="1"/>
</dbReference>
<feature type="domain" description="Solute-binding protein family 5" evidence="7">
    <location>
        <begin position="86"/>
        <end position="472"/>
    </location>
</feature>
<dbReference type="InterPro" id="IPR023765">
    <property type="entry name" value="SBP_5_CS"/>
</dbReference>
<keyword evidence="3" id="KW-0813">Transport</keyword>
<keyword evidence="5" id="KW-0571">Peptide transport</keyword>
<dbReference type="PANTHER" id="PTHR30290:SF10">
    <property type="entry name" value="PERIPLASMIC OLIGOPEPTIDE-BINDING PROTEIN-RELATED"/>
    <property type="match status" value="1"/>
</dbReference>
<keyword evidence="5" id="KW-0653">Protein transport</keyword>
<comment type="subcellular location">
    <subcellularLocation>
        <location evidence="1">Cell membrane</location>
        <topology evidence="1">Lipid-anchor</topology>
    </subcellularLocation>
</comment>
<comment type="caution">
    <text evidence="8">The sequence shown here is derived from an EMBL/GenBank/DDBJ whole genome shotgun (WGS) entry which is preliminary data.</text>
</comment>
<evidence type="ECO:0000313" key="9">
    <source>
        <dbReference type="Proteomes" id="UP000004080"/>
    </source>
</evidence>
<evidence type="ECO:0000256" key="5">
    <source>
        <dbReference type="ARBA" id="ARBA00022856"/>
    </source>
</evidence>
<keyword evidence="9" id="KW-1185">Reference proteome</keyword>
<dbReference type="InterPro" id="IPR039424">
    <property type="entry name" value="SBP_5"/>
</dbReference>
<dbReference type="STRING" id="1196324.A374_14710"/>
<dbReference type="Pfam" id="PF00496">
    <property type="entry name" value="SBP_bac_5"/>
    <property type="match status" value="1"/>
</dbReference>
<evidence type="ECO:0000256" key="6">
    <source>
        <dbReference type="SAM" id="SignalP"/>
    </source>
</evidence>
<name>I8UCS6_9BACL</name>
<dbReference type="PROSITE" id="PS01040">
    <property type="entry name" value="SBP_BACTERIAL_5"/>
    <property type="match status" value="1"/>
</dbReference>
<feature type="signal peptide" evidence="6">
    <location>
        <begin position="1"/>
        <end position="22"/>
    </location>
</feature>
<dbReference type="FunFam" id="3.10.105.10:FF:000001">
    <property type="entry name" value="Oligopeptide ABC transporter, oligopeptide-binding protein"/>
    <property type="match status" value="1"/>
</dbReference>
<evidence type="ECO:0000256" key="4">
    <source>
        <dbReference type="ARBA" id="ARBA00022729"/>
    </source>
</evidence>
<evidence type="ECO:0000313" key="8">
    <source>
        <dbReference type="EMBL" id="EIT84588.1"/>
    </source>
</evidence>
<evidence type="ECO:0000256" key="3">
    <source>
        <dbReference type="ARBA" id="ARBA00022448"/>
    </source>
</evidence>
<dbReference type="GO" id="GO:0043190">
    <property type="term" value="C:ATP-binding cassette (ABC) transporter complex"/>
    <property type="evidence" value="ECO:0007669"/>
    <property type="project" value="InterPro"/>
</dbReference>
<dbReference type="PATRIC" id="fig|1196324.3.peg.3006"/>
<dbReference type="GO" id="GO:1904680">
    <property type="term" value="F:peptide transmembrane transporter activity"/>
    <property type="evidence" value="ECO:0007669"/>
    <property type="project" value="TreeGrafter"/>
</dbReference>
<dbReference type="CDD" id="cd08504">
    <property type="entry name" value="PBP2_OppA"/>
    <property type="match status" value="1"/>
</dbReference>
<evidence type="ECO:0000256" key="2">
    <source>
        <dbReference type="ARBA" id="ARBA00005695"/>
    </source>
</evidence>
<accession>I8UCS6</accession>
<gene>
    <name evidence="8" type="ORF">A374_14710</name>
</gene>
<evidence type="ECO:0000259" key="7">
    <source>
        <dbReference type="Pfam" id="PF00496"/>
    </source>
</evidence>
<dbReference type="Gene3D" id="3.90.76.10">
    <property type="entry name" value="Dipeptide-binding Protein, Domain 1"/>
    <property type="match status" value="1"/>
</dbReference>
<keyword evidence="4 6" id="KW-0732">Signal</keyword>
<dbReference type="EMBL" id="AKKV01000031">
    <property type="protein sequence ID" value="EIT84588.1"/>
    <property type="molecule type" value="Genomic_DNA"/>
</dbReference>
<dbReference type="eggNOG" id="COG4166">
    <property type="taxonomic scope" value="Bacteria"/>
</dbReference>
<reference evidence="8 9" key="1">
    <citation type="journal article" date="2012" name="J. Bacteriol.">
        <title>Genome of Bacillus macauensis ZFHKF-1, a Long-Chain-Forming Bacterium.</title>
        <authorList>
            <person name="Cai L."/>
            <person name="Zhang T."/>
        </authorList>
    </citation>
    <scope>NUCLEOTIDE SEQUENCE [LARGE SCALE GENOMIC DNA]</scope>
    <source>
        <strain evidence="8 9">ZFHKF-1</strain>
    </source>
</reference>